<dbReference type="AlphaFoldDB" id="A0A0H2MTY2"/>
<reference evidence="1 2" key="1">
    <citation type="submission" date="2015-03" db="EMBL/GenBank/DDBJ databases">
        <title>Genome Sequence of Kiloniella spongiae MEBiC09566, isolated from a marine sponge.</title>
        <authorList>
            <person name="Shao Z."/>
            <person name="Wang L."/>
            <person name="Li X."/>
        </authorList>
    </citation>
    <scope>NUCLEOTIDE SEQUENCE [LARGE SCALE GENOMIC DNA]</scope>
    <source>
        <strain evidence="1 2">MEBiC09566</strain>
    </source>
</reference>
<evidence type="ECO:0000313" key="2">
    <source>
        <dbReference type="Proteomes" id="UP000035444"/>
    </source>
</evidence>
<protein>
    <submittedName>
        <fullName evidence="1">Uncharacterized protein</fullName>
    </submittedName>
</protein>
<accession>A0A0H2MTY2</accession>
<evidence type="ECO:0000313" key="1">
    <source>
        <dbReference type="EMBL" id="KLN60150.1"/>
    </source>
</evidence>
<dbReference type="EMBL" id="LAQL01000008">
    <property type="protein sequence ID" value="KLN60150.1"/>
    <property type="molecule type" value="Genomic_DNA"/>
</dbReference>
<organism evidence="1 2">
    <name type="scientific">Kiloniella spongiae</name>
    <dbReference type="NCBI Taxonomy" id="1489064"/>
    <lineage>
        <taxon>Bacteria</taxon>
        <taxon>Pseudomonadati</taxon>
        <taxon>Pseudomonadota</taxon>
        <taxon>Alphaproteobacteria</taxon>
        <taxon>Rhodospirillales</taxon>
        <taxon>Kiloniellaceae</taxon>
        <taxon>Kiloniella</taxon>
    </lineage>
</organism>
<proteinExistence type="predicted"/>
<gene>
    <name evidence="1" type="ORF">WH96_13250</name>
</gene>
<comment type="caution">
    <text evidence="1">The sequence shown here is derived from an EMBL/GenBank/DDBJ whole genome shotgun (WGS) entry which is preliminary data.</text>
</comment>
<dbReference type="OrthoDB" id="8068570at2"/>
<name>A0A0H2MTY2_9PROT</name>
<dbReference type="Proteomes" id="UP000035444">
    <property type="component" value="Unassembled WGS sequence"/>
</dbReference>
<sequence>MQKVRIIQAVTKKMSDIETTLSDKGIAIEMCEDFQELERICNSIEDRKRLSEPFSAKYFDVLPRDGFWIRGFDQKGKTISTQVMRLSELGETNLATLWQQQLKRLHGGKLMTTSSPGAQRINGRVVYHGDVWVDRSCAQLNLGGIMSHLALSVALLKWAPDFVYGFMRERLCLSGFALKEGYFHCEPFGSHWVEQPREIDPSDWLVWMGRHDLEYLAEHKMISGLLCSQ</sequence>
<dbReference type="STRING" id="1489064.WH96_13250"/>
<dbReference type="RefSeq" id="WP_047764683.1">
    <property type="nucleotide sequence ID" value="NZ_LAQL01000008.1"/>
</dbReference>
<keyword evidence="2" id="KW-1185">Reference proteome</keyword>